<dbReference type="PROSITE" id="PS50930">
    <property type="entry name" value="HTH_LYTTR"/>
    <property type="match status" value="1"/>
</dbReference>
<dbReference type="SMART" id="SM00850">
    <property type="entry name" value="LytTR"/>
    <property type="match status" value="1"/>
</dbReference>
<keyword evidence="1" id="KW-0597">Phosphoprotein</keyword>
<comment type="caution">
    <text evidence="4">The sequence shown here is derived from an EMBL/GenBank/DDBJ whole genome shotgun (WGS) entry which is preliminary data.</text>
</comment>
<organism evidence="4 5">
    <name type="scientific">Mucilaginibacter calamicampi</name>
    <dbReference type="NCBI Taxonomy" id="1302352"/>
    <lineage>
        <taxon>Bacteria</taxon>
        <taxon>Pseudomonadati</taxon>
        <taxon>Bacteroidota</taxon>
        <taxon>Sphingobacteriia</taxon>
        <taxon>Sphingobacteriales</taxon>
        <taxon>Sphingobacteriaceae</taxon>
        <taxon>Mucilaginibacter</taxon>
    </lineage>
</organism>
<dbReference type="EMBL" id="JBHTHU010000006">
    <property type="protein sequence ID" value="MFD0750475.1"/>
    <property type="molecule type" value="Genomic_DNA"/>
</dbReference>
<dbReference type="SMART" id="SM00448">
    <property type="entry name" value="REC"/>
    <property type="match status" value="1"/>
</dbReference>
<name>A0ABW2YXY4_9SPHI</name>
<accession>A0ABW2YXY4</accession>
<dbReference type="Pfam" id="PF04397">
    <property type="entry name" value="LytTR"/>
    <property type="match status" value="1"/>
</dbReference>
<evidence type="ECO:0000256" key="1">
    <source>
        <dbReference type="PROSITE-ProRule" id="PRU00169"/>
    </source>
</evidence>
<dbReference type="InterPro" id="IPR007492">
    <property type="entry name" value="LytTR_DNA-bd_dom"/>
</dbReference>
<dbReference type="RefSeq" id="WP_377099776.1">
    <property type="nucleotide sequence ID" value="NZ_JBHTHU010000006.1"/>
</dbReference>
<keyword evidence="5" id="KW-1185">Reference proteome</keyword>
<feature type="domain" description="Response regulatory" evidence="2">
    <location>
        <begin position="3"/>
        <end position="114"/>
    </location>
</feature>
<gene>
    <name evidence="4" type="ORF">ACFQZS_10000</name>
</gene>
<dbReference type="InterPro" id="IPR046947">
    <property type="entry name" value="LytR-like"/>
</dbReference>
<dbReference type="PANTHER" id="PTHR37299:SF1">
    <property type="entry name" value="STAGE 0 SPORULATION PROTEIN A HOMOLOG"/>
    <property type="match status" value="1"/>
</dbReference>
<dbReference type="SUPFAM" id="SSF52172">
    <property type="entry name" value="CheY-like"/>
    <property type="match status" value="1"/>
</dbReference>
<dbReference type="Pfam" id="PF00072">
    <property type="entry name" value="Response_reg"/>
    <property type="match status" value="1"/>
</dbReference>
<evidence type="ECO:0000313" key="4">
    <source>
        <dbReference type="EMBL" id="MFD0750475.1"/>
    </source>
</evidence>
<feature type="domain" description="HTH LytTR-type" evidence="3">
    <location>
        <begin position="130"/>
        <end position="228"/>
    </location>
</feature>
<dbReference type="PROSITE" id="PS50110">
    <property type="entry name" value="RESPONSE_REGULATORY"/>
    <property type="match status" value="1"/>
</dbReference>
<evidence type="ECO:0000259" key="2">
    <source>
        <dbReference type="PROSITE" id="PS50110"/>
    </source>
</evidence>
<dbReference type="Gene3D" id="3.40.50.2300">
    <property type="match status" value="1"/>
</dbReference>
<feature type="modified residue" description="4-aspartylphosphate" evidence="1">
    <location>
        <position position="54"/>
    </location>
</feature>
<sequence>MLTAIAIDDEPLALEVVQSHASKVPFIDLKASFADAFKAMAYLQQEPVDLLFLDIKMPDISGMELMRCLNKKPMVIFTTAYSEHAVESFELDAVDYLLKPFSLVRFTKACNKANELFLLRENVNDKKNYLFIKTGYEQVRVNFEDICYLEATGNYVTFVLRDSTILSRMTITEAEALLPTDQFIRVHRSFIAAHNKVQKIERHQINVNGAVLPVGSSYMQNVDLISNRTK</sequence>
<protein>
    <submittedName>
        <fullName evidence="4">LytR/AlgR family response regulator transcription factor</fullName>
    </submittedName>
</protein>
<dbReference type="InterPro" id="IPR001789">
    <property type="entry name" value="Sig_transdc_resp-reg_receiver"/>
</dbReference>
<dbReference type="Proteomes" id="UP001596958">
    <property type="component" value="Unassembled WGS sequence"/>
</dbReference>
<dbReference type="PANTHER" id="PTHR37299">
    <property type="entry name" value="TRANSCRIPTIONAL REGULATOR-RELATED"/>
    <property type="match status" value="1"/>
</dbReference>
<dbReference type="Gene3D" id="2.40.50.1020">
    <property type="entry name" value="LytTr DNA-binding domain"/>
    <property type="match status" value="1"/>
</dbReference>
<evidence type="ECO:0000259" key="3">
    <source>
        <dbReference type="PROSITE" id="PS50930"/>
    </source>
</evidence>
<dbReference type="InterPro" id="IPR011006">
    <property type="entry name" value="CheY-like_superfamily"/>
</dbReference>
<proteinExistence type="predicted"/>
<reference evidence="5" key="1">
    <citation type="journal article" date="2019" name="Int. J. Syst. Evol. Microbiol.">
        <title>The Global Catalogue of Microorganisms (GCM) 10K type strain sequencing project: providing services to taxonomists for standard genome sequencing and annotation.</title>
        <authorList>
            <consortium name="The Broad Institute Genomics Platform"/>
            <consortium name="The Broad Institute Genome Sequencing Center for Infectious Disease"/>
            <person name="Wu L."/>
            <person name="Ma J."/>
        </authorList>
    </citation>
    <scope>NUCLEOTIDE SEQUENCE [LARGE SCALE GENOMIC DNA]</scope>
    <source>
        <strain evidence="5">CCUG 63418</strain>
    </source>
</reference>
<evidence type="ECO:0000313" key="5">
    <source>
        <dbReference type="Proteomes" id="UP001596958"/>
    </source>
</evidence>